<gene>
    <name evidence="1" type="ORF">RRG08_038641</name>
</gene>
<evidence type="ECO:0000313" key="2">
    <source>
        <dbReference type="Proteomes" id="UP001283361"/>
    </source>
</evidence>
<proteinExistence type="predicted"/>
<name>A0AAE1D174_9GAST</name>
<accession>A0AAE1D174</accession>
<evidence type="ECO:0000313" key="1">
    <source>
        <dbReference type="EMBL" id="KAK3749255.1"/>
    </source>
</evidence>
<sequence length="129" mass="13982">MEVEGYSRYSVNWAERVNTGAGFVHQHGVIQTRAEVSSSGQLIIQATNGQNLIPSASSTQRVGSSLVAIMYKVAAALWRQLLGSERGHNRNNSIAPREPPKSVCPRASLATIATEDGSGAFRLARRLYQ</sequence>
<dbReference type="EMBL" id="JAWDGP010005950">
    <property type="protein sequence ID" value="KAK3749255.1"/>
    <property type="molecule type" value="Genomic_DNA"/>
</dbReference>
<organism evidence="1 2">
    <name type="scientific">Elysia crispata</name>
    <name type="common">lettuce slug</name>
    <dbReference type="NCBI Taxonomy" id="231223"/>
    <lineage>
        <taxon>Eukaryota</taxon>
        <taxon>Metazoa</taxon>
        <taxon>Spiralia</taxon>
        <taxon>Lophotrochozoa</taxon>
        <taxon>Mollusca</taxon>
        <taxon>Gastropoda</taxon>
        <taxon>Heterobranchia</taxon>
        <taxon>Euthyneura</taxon>
        <taxon>Panpulmonata</taxon>
        <taxon>Sacoglossa</taxon>
        <taxon>Placobranchoidea</taxon>
        <taxon>Plakobranchidae</taxon>
        <taxon>Elysia</taxon>
    </lineage>
</organism>
<reference evidence="1" key="1">
    <citation type="journal article" date="2023" name="G3 (Bethesda)">
        <title>A reference genome for the long-term kleptoplast-retaining sea slug Elysia crispata morphotype clarki.</title>
        <authorList>
            <person name="Eastman K.E."/>
            <person name="Pendleton A.L."/>
            <person name="Shaikh M.A."/>
            <person name="Suttiyut T."/>
            <person name="Ogas R."/>
            <person name="Tomko P."/>
            <person name="Gavelis G."/>
            <person name="Widhalm J.R."/>
            <person name="Wisecaver J.H."/>
        </authorList>
    </citation>
    <scope>NUCLEOTIDE SEQUENCE</scope>
    <source>
        <strain evidence="1">ECLA1</strain>
    </source>
</reference>
<comment type="caution">
    <text evidence="1">The sequence shown here is derived from an EMBL/GenBank/DDBJ whole genome shotgun (WGS) entry which is preliminary data.</text>
</comment>
<dbReference type="AlphaFoldDB" id="A0AAE1D174"/>
<keyword evidence="2" id="KW-1185">Reference proteome</keyword>
<protein>
    <submittedName>
        <fullName evidence="1">Uncharacterized protein</fullName>
    </submittedName>
</protein>
<dbReference type="Proteomes" id="UP001283361">
    <property type="component" value="Unassembled WGS sequence"/>
</dbReference>